<proteinExistence type="inferred from homology"/>
<keyword evidence="4" id="KW-0472">Membrane</keyword>
<feature type="compositionally biased region" description="Basic and acidic residues" evidence="3">
    <location>
        <begin position="44"/>
        <end position="56"/>
    </location>
</feature>
<comment type="similarity">
    <text evidence="1 2">Belongs to the NPR3 family.</text>
</comment>
<dbReference type="GO" id="GO:1990130">
    <property type="term" value="C:GATOR1 complex"/>
    <property type="evidence" value="ECO:0007669"/>
    <property type="project" value="UniProtKB-UniRule"/>
</dbReference>
<name>A0A1I7X7U4_HETBA</name>
<protein>
    <recommendedName>
        <fullName evidence="2">GATOR complex protein NPRL3</fullName>
    </recommendedName>
    <alternativeName>
        <fullName evidence="2">Nitrogen permease regulator 3-like protein</fullName>
    </alternativeName>
</protein>
<dbReference type="GO" id="GO:0010508">
    <property type="term" value="P:positive regulation of autophagy"/>
    <property type="evidence" value="ECO:0007669"/>
    <property type="project" value="TreeGrafter"/>
</dbReference>
<dbReference type="GO" id="GO:0038202">
    <property type="term" value="P:TORC1 signaling"/>
    <property type="evidence" value="ECO:0007669"/>
    <property type="project" value="TreeGrafter"/>
</dbReference>
<dbReference type="Pfam" id="PF03666">
    <property type="entry name" value="NPR3"/>
    <property type="match status" value="1"/>
</dbReference>
<sequence length="489" mass="55217">MWDGEDTKSQIPMGVILTTKSAAGDRLLFLHPGVSDDSNLSHMESVDSRTENESRSKMAHLSTPAQSSQPPILMTFQNIEKSGEISFPTQFGLSSNMLANILSVKDSSCDQPFEMKIDNVRFVGFPKKVSPFFPSTALQMSETIEIDVFSIVFILPSNVDSHLVESFQMLSKKLATAIDALQTLHGYLIDQCEIMRSVLDEIEHAISKTECNSLQCQDPWEKVGFCIQSRALSHAHLTPKNRSEIDRIVKMIRFAYYKISIIFVYMMLKCTKVFLIVRHLLLWARAVVIYPLCKTNVYTSATVPKPLGKQIDRFSDMFGSSFHMAAALAQFNPPASLGSFVDSRLPLADQKTRRNVVVALLKYQLIMQLHEFCYVLAPYSDADLPRSGRHCPDSLKSQILACDGLAKDVCPIVSDICGQMLETMSYSKVEQRLKLFLRMAPLMNGMHHLEDIIYRLNEVYKAERKVINSVIESFEVVISKFLRPDFIAE</sequence>
<feature type="domain" description="GATOR1 complex protein NPRL3 C-terminal HTH" evidence="5">
    <location>
        <begin position="420"/>
        <end position="468"/>
    </location>
</feature>
<keyword evidence="2" id="KW-0458">Lysosome</keyword>
<keyword evidence="2" id="KW-0732">Signal</keyword>
<keyword evidence="4" id="KW-1133">Transmembrane helix</keyword>
<feature type="region of interest" description="Disordered" evidence="3">
    <location>
        <begin position="39"/>
        <end position="68"/>
    </location>
</feature>
<dbReference type="Pfam" id="PF24064">
    <property type="entry name" value="HTH_NPRL3"/>
    <property type="match status" value="1"/>
</dbReference>
<dbReference type="GO" id="GO:0005764">
    <property type="term" value="C:lysosome"/>
    <property type="evidence" value="ECO:0007669"/>
    <property type="project" value="UniProtKB-SubCell"/>
</dbReference>
<dbReference type="GO" id="GO:0034198">
    <property type="term" value="P:cellular response to amino acid starvation"/>
    <property type="evidence" value="ECO:0007669"/>
    <property type="project" value="UniProtKB-UniRule"/>
</dbReference>
<evidence type="ECO:0000256" key="4">
    <source>
        <dbReference type="SAM" id="Phobius"/>
    </source>
</evidence>
<accession>A0A1I7X7U4</accession>
<dbReference type="PANTHER" id="PTHR13153">
    <property type="entry name" value="CGTHBA PROTEIN -14 GENE PROTEIN"/>
    <property type="match status" value="1"/>
</dbReference>
<comment type="subcellular location">
    <subcellularLocation>
        <location evidence="2">Lysosome</location>
    </subcellularLocation>
</comment>
<dbReference type="InterPro" id="IPR005365">
    <property type="entry name" value="Npr3"/>
</dbReference>
<keyword evidence="4" id="KW-0812">Transmembrane</keyword>
<dbReference type="PANTHER" id="PTHR13153:SF5">
    <property type="entry name" value="GATOR COMPLEX PROTEIN NPRL3"/>
    <property type="match status" value="1"/>
</dbReference>
<dbReference type="Proteomes" id="UP000095283">
    <property type="component" value="Unplaced"/>
</dbReference>
<evidence type="ECO:0000313" key="7">
    <source>
        <dbReference type="WBParaSite" id="Hba_13497"/>
    </source>
</evidence>
<comment type="function">
    <text evidence="2">As a component of the GATOR1 complex functions as an inhibitor of the amino acid-sensing branch of the TORC1 pathway.</text>
</comment>
<organism evidence="6 7">
    <name type="scientific">Heterorhabditis bacteriophora</name>
    <name type="common">Entomopathogenic nematode worm</name>
    <dbReference type="NCBI Taxonomy" id="37862"/>
    <lineage>
        <taxon>Eukaryota</taxon>
        <taxon>Metazoa</taxon>
        <taxon>Ecdysozoa</taxon>
        <taxon>Nematoda</taxon>
        <taxon>Chromadorea</taxon>
        <taxon>Rhabditida</taxon>
        <taxon>Rhabditina</taxon>
        <taxon>Rhabditomorpha</taxon>
        <taxon>Strongyloidea</taxon>
        <taxon>Heterorhabditidae</taxon>
        <taxon>Heterorhabditis</taxon>
    </lineage>
</organism>
<evidence type="ECO:0000313" key="6">
    <source>
        <dbReference type="Proteomes" id="UP000095283"/>
    </source>
</evidence>
<dbReference type="AlphaFoldDB" id="A0A1I7X7U4"/>
<reference evidence="7" key="1">
    <citation type="submission" date="2016-11" db="UniProtKB">
        <authorList>
            <consortium name="WormBaseParasite"/>
        </authorList>
    </citation>
    <scope>IDENTIFICATION</scope>
</reference>
<evidence type="ECO:0000256" key="2">
    <source>
        <dbReference type="RuleBase" id="RU368069"/>
    </source>
</evidence>
<evidence type="ECO:0000256" key="3">
    <source>
        <dbReference type="SAM" id="MobiDB-lite"/>
    </source>
</evidence>
<dbReference type="GO" id="GO:1904262">
    <property type="term" value="P:negative regulation of TORC1 signaling"/>
    <property type="evidence" value="ECO:0007669"/>
    <property type="project" value="TreeGrafter"/>
</dbReference>
<evidence type="ECO:0000259" key="5">
    <source>
        <dbReference type="Pfam" id="PF24064"/>
    </source>
</evidence>
<keyword evidence="6" id="KW-1185">Reference proteome</keyword>
<dbReference type="WBParaSite" id="Hba_13497">
    <property type="protein sequence ID" value="Hba_13497"/>
    <property type="gene ID" value="Hba_13497"/>
</dbReference>
<evidence type="ECO:0000256" key="1">
    <source>
        <dbReference type="ARBA" id="ARBA00010546"/>
    </source>
</evidence>
<feature type="transmembrane region" description="Helical" evidence="4">
    <location>
        <begin position="251"/>
        <end position="268"/>
    </location>
</feature>
<dbReference type="InterPro" id="IPR056603">
    <property type="entry name" value="HTH_NPRL3"/>
</dbReference>